<dbReference type="KEGG" id="glz:GLAREA_10340"/>
<comment type="function">
    <text evidence="4">Putative oxidoreductase.</text>
</comment>
<dbReference type="GO" id="GO:0016491">
    <property type="term" value="F:oxidoreductase activity"/>
    <property type="evidence" value="ECO:0007669"/>
    <property type="project" value="UniProtKB-KW"/>
</dbReference>
<reference evidence="5 6" key="1">
    <citation type="journal article" date="2013" name="BMC Genomics">
        <title>Genomics-driven discovery of the pneumocandin biosynthetic gene cluster in the fungus Glarea lozoyensis.</title>
        <authorList>
            <person name="Chen L."/>
            <person name="Yue Q."/>
            <person name="Zhang X."/>
            <person name="Xiang M."/>
            <person name="Wang C."/>
            <person name="Li S."/>
            <person name="Che Y."/>
            <person name="Ortiz-Lopez F.J."/>
            <person name="Bills G.F."/>
            <person name="Liu X."/>
            <person name="An Z."/>
        </authorList>
    </citation>
    <scope>NUCLEOTIDE SEQUENCE [LARGE SCALE GENOMIC DNA]</scope>
    <source>
        <strain evidence="6">ATCC 20868 / MF5171</strain>
    </source>
</reference>
<dbReference type="OrthoDB" id="37659at2759"/>
<proteinExistence type="inferred from homology"/>
<keyword evidence="2" id="KW-0521">NADP</keyword>
<dbReference type="eggNOG" id="KOG1205">
    <property type="taxonomic scope" value="Eukaryota"/>
</dbReference>
<name>S3DRM7_GLAL2</name>
<dbReference type="SUPFAM" id="SSF51735">
    <property type="entry name" value="NAD(P)-binding Rossmann-fold domains"/>
    <property type="match status" value="1"/>
</dbReference>
<dbReference type="InterPro" id="IPR002347">
    <property type="entry name" value="SDR_fam"/>
</dbReference>
<evidence type="ECO:0000256" key="3">
    <source>
        <dbReference type="ARBA" id="ARBA00023002"/>
    </source>
</evidence>
<dbReference type="GO" id="GO:0016020">
    <property type="term" value="C:membrane"/>
    <property type="evidence" value="ECO:0007669"/>
    <property type="project" value="TreeGrafter"/>
</dbReference>
<dbReference type="PRINTS" id="PR00081">
    <property type="entry name" value="GDHRDH"/>
</dbReference>
<protein>
    <submittedName>
        <fullName evidence="5">NAD(P)-binding Rossmann-fold containing protein</fullName>
    </submittedName>
</protein>
<dbReference type="PROSITE" id="PS00061">
    <property type="entry name" value="ADH_SHORT"/>
    <property type="match status" value="1"/>
</dbReference>
<gene>
    <name evidence="5" type="ORF">GLAREA_10340</name>
</gene>
<dbReference type="GeneID" id="19469387"/>
<dbReference type="RefSeq" id="XP_008078581.1">
    <property type="nucleotide sequence ID" value="XM_008080390.1"/>
</dbReference>
<keyword evidence="3" id="KW-0560">Oxidoreductase</keyword>
<keyword evidence="6" id="KW-1185">Reference proteome</keyword>
<sequence>MSASISTILILGATSGIGEAFARHYHAQGKKVIATGRRVSHLSALQNELPGLETAMLDISNIAALPAALTDIWKNYPDIDAVYILAGLQRLIDFNHPESTTPENISNEITTNLTATIVVAHTVIPYLQKLGRETTFLTCSSGLAYVPLEYYPVYVATKAGVHNFSVALRSQLSDSQVKVLELAPPYVDTPLNNGFRDKLIEKQGGPEKAMKPMPLKEYMDAAIAKIESGERKEIAVGFAEMGVNAWRGAFQPMLDRMGNRG</sequence>
<dbReference type="PANTHER" id="PTHR44196">
    <property type="entry name" value="DEHYDROGENASE/REDUCTASE SDR FAMILY MEMBER 7B"/>
    <property type="match status" value="1"/>
</dbReference>
<comment type="similarity">
    <text evidence="1">Belongs to the short-chain dehydrogenases/reductases (SDR) family.</text>
</comment>
<evidence type="ECO:0000313" key="6">
    <source>
        <dbReference type="Proteomes" id="UP000016922"/>
    </source>
</evidence>
<dbReference type="Proteomes" id="UP000016922">
    <property type="component" value="Unassembled WGS sequence"/>
</dbReference>
<dbReference type="Pfam" id="PF00106">
    <property type="entry name" value="adh_short"/>
    <property type="match status" value="1"/>
</dbReference>
<dbReference type="Gene3D" id="3.40.50.720">
    <property type="entry name" value="NAD(P)-binding Rossmann-like Domain"/>
    <property type="match status" value="1"/>
</dbReference>
<dbReference type="AlphaFoldDB" id="S3DRM7"/>
<evidence type="ECO:0000313" key="5">
    <source>
        <dbReference type="EMBL" id="EPE34646.1"/>
    </source>
</evidence>
<evidence type="ECO:0000256" key="2">
    <source>
        <dbReference type="ARBA" id="ARBA00022857"/>
    </source>
</evidence>
<dbReference type="InterPro" id="IPR036291">
    <property type="entry name" value="NAD(P)-bd_dom_sf"/>
</dbReference>
<evidence type="ECO:0000256" key="4">
    <source>
        <dbReference type="ARBA" id="ARBA00037096"/>
    </source>
</evidence>
<accession>S3DRM7</accession>
<dbReference type="EMBL" id="KE145356">
    <property type="protein sequence ID" value="EPE34646.1"/>
    <property type="molecule type" value="Genomic_DNA"/>
</dbReference>
<evidence type="ECO:0000256" key="1">
    <source>
        <dbReference type="ARBA" id="ARBA00006484"/>
    </source>
</evidence>
<dbReference type="OMA" id="CIIEHFK"/>
<dbReference type="HOGENOM" id="CLU_010194_2_6_1"/>
<organism evidence="5 6">
    <name type="scientific">Glarea lozoyensis (strain ATCC 20868 / MF5171)</name>
    <dbReference type="NCBI Taxonomy" id="1116229"/>
    <lineage>
        <taxon>Eukaryota</taxon>
        <taxon>Fungi</taxon>
        <taxon>Dikarya</taxon>
        <taxon>Ascomycota</taxon>
        <taxon>Pezizomycotina</taxon>
        <taxon>Leotiomycetes</taxon>
        <taxon>Helotiales</taxon>
        <taxon>Helotiaceae</taxon>
        <taxon>Glarea</taxon>
    </lineage>
</organism>
<dbReference type="PANTHER" id="PTHR44196:SF1">
    <property type="entry name" value="DEHYDROGENASE_REDUCTASE SDR FAMILY MEMBER 7B"/>
    <property type="match status" value="1"/>
</dbReference>
<dbReference type="InterPro" id="IPR020904">
    <property type="entry name" value="Sc_DH/Rdtase_CS"/>
</dbReference>